<evidence type="ECO:0000313" key="4">
    <source>
        <dbReference type="Proteomes" id="UP000502996"/>
    </source>
</evidence>
<dbReference type="RefSeq" id="WP_165228492.1">
    <property type="nucleotide sequence ID" value="NZ_CP049257.1"/>
</dbReference>
<reference evidence="3 4" key="1">
    <citation type="submission" date="2020-02" db="EMBL/GenBank/DDBJ databases">
        <title>Full genome sequence of Nocardioides sp. R-3366.</title>
        <authorList>
            <person name="Im W.-T."/>
        </authorList>
    </citation>
    <scope>NUCLEOTIDE SEQUENCE [LARGE SCALE GENOMIC DNA]</scope>
    <source>
        <strain evidence="3 4">R-3366</strain>
    </source>
</reference>
<feature type="transmembrane region" description="Helical" evidence="2">
    <location>
        <begin position="30"/>
        <end position="51"/>
    </location>
</feature>
<proteinExistence type="predicted"/>
<feature type="region of interest" description="Disordered" evidence="1">
    <location>
        <begin position="1"/>
        <end position="24"/>
    </location>
</feature>
<dbReference type="KEGG" id="nano:G5V58_02565"/>
<gene>
    <name evidence="3" type="ORF">G5V58_02565</name>
</gene>
<keyword evidence="4" id="KW-1185">Reference proteome</keyword>
<accession>A0A6G6W9I1</accession>
<dbReference type="EMBL" id="CP049257">
    <property type="protein sequence ID" value="QIG41807.1"/>
    <property type="molecule type" value="Genomic_DNA"/>
</dbReference>
<dbReference type="Proteomes" id="UP000502996">
    <property type="component" value="Chromosome"/>
</dbReference>
<evidence type="ECO:0000256" key="2">
    <source>
        <dbReference type="SAM" id="Phobius"/>
    </source>
</evidence>
<name>A0A6G6W9I1_9ACTN</name>
<keyword evidence="2" id="KW-0472">Membrane</keyword>
<evidence type="ECO:0000313" key="3">
    <source>
        <dbReference type="EMBL" id="QIG41807.1"/>
    </source>
</evidence>
<sequence length="100" mass="10901">MSDEFRPIEVVDVGRGEPRPARPPRDRTGVLLSLIAVGVFLGAGASAYTAWTVYGERADQRALNCAFVTARDGGDPRSYDDLSDYEQHIADALDCDIEGR</sequence>
<evidence type="ECO:0000256" key="1">
    <source>
        <dbReference type="SAM" id="MobiDB-lite"/>
    </source>
</evidence>
<keyword evidence="2" id="KW-0812">Transmembrane</keyword>
<dbReference type="AlphaFoldDB" id="A0A6G6W9I1"/>
<keyword evidence="2" id="KW-1133">Transmembrane helix</keyword>
<organism evidence="3 4">
    <name type="scientific">Nocardioides anomalus</name>
    <dbReference type="NCBI Taxonomy" id="2712223"/>
    <lineage>
        <taxon>Bacteria</taxon>
        <taxon>Bacillati</taxon>
        <taxon>Actinomycetota</taxon>
        <taxon>Actinomycetes</taxon>
        <taxon>Propionibacteriales</taxon>
        <taxon>Nocardioidaceae</taxon>
        <taxon>Nocardioides</taxon>
    </lineage>
</organism>
<protein>
    <submittedName>
        <fullName evidence="3">Uncharacterized protein</fullName>
    </submittedName>
</protein>